<dbReference type="InterPro" id="IPR053151">
    <property type="entry name" value="RNase_H-like"/>
</dbReference>
<evidence type="ECO:0000313" key="1">
    <source>
        <dbReference type="EMBL" id="KAK8497179.1"/>
    </source>
</evidence>
<accession>A0ABR2ASW7</accession>
<gene>
    <name evidence="1" type="ORF">V6N12_066028</name>
</gene>
<dbReference type="Proteomes" id="UP001472677">
    <property type="component" value="Unassembled WGS sequence"/>
</dbReference>
<proteinExistence type="predicted"/>
<dbReference type="PANTHER" id="PTHR47723:SF19">
    <property type="entry name" value="POLYNUCLEOTIDYL TRANSFERASE, RIBONUCLEASE H-LIKE SUPERFAMILY PROTEIN"/>
    <property type="match status" value="1"/>
</dbReference>
<reference evidence="1 2" key="1">
    <citation type="journal article" date="2024" name="G3 (Bethesda)">
        <title>Genome assembly of Hibiscus sabdariffa L. provides insights into metabolisms of medicinal natural products.</title>
        <authorList>
            <person name="Kim T."/>
        </authorList>
    </citation>
    <scope>NUCLEOTIDE SEQUENCE [LARGE SCALE GENOMIC DNA]</scope>
    <source>
        <strain evidence="1">TK-2024</strain>
        <tissue evidence="1">Old leaves</tissue>
    </source>
</reference>
<organism evidence="1 2">
    <name type="scientific">Hibiscus sabdariffa</name>
    <name type="common">roselle</name>
    <dbReference type="NCBI Taxonomy" id="183260"/>
    <lineage>
        <taxon>Eukaryota</taxon>
        <taxon>Viridiplantae</taxon>
        <taxon>Streptophyta</taxon>
        <taxon>Embryophyta</taxon>
        <taxon>Tracheophyta</taxon>
        <taxon>Spermatophyta</taxon>
        <taxon>Magnoliopsida</taxon>
        <taxon>eudicotyledons</taxon>
        <taxon>Gunneridae</taxon>
        <taxon>Pentapetalae</taxon>
        <taxon>rosids</taxon>
        <taxon>malvids</taxon>
        <taxon>Malvales</taxon>
        <taxon>Malvaceae</taxon>
        <taxon>Malvoideae</taxon>
        <taxon>Hibiscus</taxon>
    </lineage>
</organism>
<sequence>MTNTERSRCHFTNVTHCPLCLHSLEDVEHLFHKFPHSALIWSAVIRTEKLDEFLSLPIHEWILRNLSDNFTFAIDCLNWDVLFGTILWNILCNRNVVIFDNSGEGVASILEKSRRLTLSCCSATTSRPTTDTGTRVHRGERDGAASALVTSASSVDSKWLRPEECWIKLNTDGSCEGDQGHATCGGVARDSSDCLEMVRLLSMGHVRHDGNKVADPLCRYASSLDFEVHIIDTPTEDLDQFLLANNG</sequence>
<evidence type="ECO:0008006" key="3">
    <source>
        <dbReference type="Google" id="ProtNLM"/>
    </source>
</evidence>
<evidence type="ECO:0000313" key="2">
    <source>
        <dbReference type="Proteomes" id="UP001472677"/>
    </source>
</evidence>
<dbReference type="PANTHER" id="PTHR47723">
    <property type="entry name" value="OS05G0353850 PROTEIN"/>
    <property type="match status" value="1"/>
</dbReference>
<name>A0ABR2ASW7_9ROSI</name>
<comment type="caution">
    <text evidence="1">The sequence shown here is derived from an EMBL/GenBank/DDBJ whole genome shotgun (WGS) entry which is preliminary data.</text>
</comment>
<dbReference type="EMBL" id="JBBPBM010000327">
    <property type="protein sequence ID" value="KAK8497179.1"/>
    <property type="molecule type" value="Genomic_DNA"/>
</dbReference>
<protein>
    <recommendedName>
        <fullName evidence="3">RNase H type-1 domain-containing protein</fullName>
    </recommendedName>
</protein>
<keyword evidence="2" id="KW-1185">Reference proteome</keyword>